<keyword evidence="2" id="KW-0560">Oxidoreductase</keyword>
<reference evidence="2 3" key="1">
    <citation type="journal article" date="2014" name="J. Biotechnol.">
        <title>Complete genome sequence of the actinobacterium Actinoplanes friuliensis HAG 010964, producer of the lipopeptide antibiotic friulimycin.</title>
        <authorList>
            <person name="Ruckert C."/>
            <person name="Szczepanowski R."/>
            <person name="Albersmeier A."/>
            <person name="Goesmann A."/>
            <person name="Fischer N."/>
            <person name="Steinkamper A."/>
            <person name="Puhler A."/>
            <person name="Biener R."/>
            <person name="Schwartz D."/>
            <person name="Kalinowski J."/>
        </authorList>
    </citation>
    <scope>NUCLEOTIDE SEQUENCE [LARGE SCALE GENOMIC DNA]</scope>
    <source>
        <strain evidence="2 3">DSM 7358</strain>
    </source>
</reference>
<dbReference type="SUPFAM" id="SSF54593">
    <property type="entry name" value="Glyoxalase/Bleomycin resistance protein/Dihydroxybiphenyl dioxygenase"/>
    <property type="match status" value="1"/>
</dbReference>
<sequence length="135" mass="14392">MPLGRLHHTIVDCPDPLALATFYSHLLGTPITYRDDDFAVVSTSDRASGLAFQRAPDHRAPTWPDPAVPQQIHLDVMVEDVAAASAAVIALGATPLPGTGVFADPAGHPFCLIPRPHWAPPIPLGQSPDEDHRTA</sequence>
<dbReference type="PROSITE" id="PS51819">
    <property type="entry name" value="VOC"/>
    <property type="match status" value="1"/>
</dbReference>
<evidence type="ECO:0000313" key="3">
    <source>
        <dbReference type="Proteomes" id="UP000017746"/>
    </source>
</evidence>
<evidence type="ECO:0000313" key="2">
    <source>
        <dbReference type="EMBL" id="AGZ42693.1"/>
    </source>
</evidence>
<dbReference type="AlphaFoldDB" id="U5W0E8"/>
<dbReference type="PATRIC" id="fig|1246995.3.peg.4483"/>
<keyword evidence="2" id="KW-0223">Dioxygenase</keyword>
<dbReference type="PANTHER" id="PTHR35908">
    <property type="entry name" value="HYPOTHETICAL FUSION PROTEIN"/>
    <property type="match status" value="1"/>
</dbReference>
<dbReference type="STRING" id="1246995.AFR_22115"/>
<dbReference type="PANTHER" id="PTHR35908:SF1">
    <property type="entry name" value="CONSERVED PROTEIN"/>
    <property type="match status" value="1"/>
</dbReference>
<protein>
    <submittedName>
        <fullName evidence="2">Glyoxalase/bleomycin resistance protein/dioxygenase</fullName>
    </submittedName>
</protein>
<keyword evidence="3" id="KW-1185">Reference proteome</keyword>
<dbReference type="Gene3D" id="3.10.180.10">
    <property type="entry name" value="2,3-Dihydroxybiphenyl 1,2-Dioxygenase, domain 1"/>
    <property type="match status" value="1"/>
</dbReference>
<dbReference type="InterPro" id="IPR037523">
    <property type="entry name" value="VOC_core"/>
</dbReference>
<accession>U5W0E8</accession>
<dbReference type="eggNOG" id="COG0346">
    <property type="taxonomic scope" value="Bacteria"/>
</dbReference>
<dbReference type="Proteomes" id="UP000017746">
    <property type="component" value="Chromosome"/>
</dbReference>
<name>U5W0E8_9ACTN</name>
<dbReference type="KEGG" id="afs:AFR_22115"/>
<dbReference type="Pfam" id="PF18029">
    <property type="entry name" value="Glyoxalase_6"/>
    <property type="match status" value="1"/>
</dbReference>
<proteinExistence type="predicted"/>
<feature type="domain" description="VOC" evidence="1">
    <location>
        <begin position="5"/>
        <end position="127"/>
    </location>
</feature>
<dbReference type="RefSeq" id="WP_023363064.1">
    <property type="nucleotide sequence ID" value="NC_022657.1"/>
</dbReference>
<dbReference type="InterPro" id="IPR041581">
    <property type="entry name" value="Glyoxalase_6"/>
</dbReference>
<organism evidence="2 3">
    <name type="scientific">Actinoplanes friuliensis DSM 7358</name>
    <dbReference type="NCBI Taxonomy" id="1246995"/>
    <lineage>
        <taxon>Bacteria</taxon>
        <taxon>Bacillati</taxon>
        <taxon>Actinomycetota</taxon>
        <taxon>Actinomycetes</taxon>
        <taxon>Micromonosporales</taxon>
        <taxon>Micromonosporaceae</taxon>
        <taxon>Actinoplanes</taxon>
    </lineage>
</organism>
<dbReference type="InterPro" id="IPR029068">
    <property type="entry name" value="Glyas_Bleomycin-R_OHBP_Dase"/>
</dbReference>
<dbReference type="OrthoDB" id="4211373at2"/>
<evidence type="ECO:0000259" key="1">
    <source>
        <dbReference type="PROSITE" id="PS51819"/>
    </source>
</evidence>
<dbReference type="EMBL" id="CP006272">
    <property type="protein sequence ID" value="AGZ42693.1"/>
    <property type="molecule type" value="Genomic_DNA"/>
</dbReference>
<dbReference type="GO" id="GO:0051213">
    <property type="term" value="F:dioxygenase activity"/>
    <property type="evidence" value="ECO:0007669"/>
    <property type="project" value="UniProtKB-KW"/>
</dbReference>
<dbReference type="HOGENOM" id="CLU_108054_2_1_11"/>
<gene>
    <name evidence="2" type="ORF">AFR_22115</name>
</gene>